<proteinExistence type="predicted"/>
<dbReference type="Pfam" id="PF13546">
    <property type="entry name" value="DDE_5"/>
    <property type="match status" value="1"/>
</dbReference>
<gene>
    <name evidence="2" type="ORF">NEH16_31950</name>
</gene>
<dbReference type="PANTHER" id="PTHR33627">
    <property type="entry name" value="TRANSPOSASE"/>
    <property type="match status" value="1"/>
</dbReference>
<dbReference type="InterPro" id="IPR039365">
    <property type="entry name" value="IS701-like"/>
</dbReference>
<keyword evidence="3" id="KW-1185">Reference proteome</keyword>
<sequence length="391" mass="43258">MLTSLPPRPGPVSAFDFTEVVFGHLPRVDQRRWAHAYLDALLATPGKKSVRRLAESLAGSASTAQSLHQFVNASPWPWEPAYGELMRWAEEHTVPRAWTIDVAVVRKRGEHSCGVHRRFVPSTGRSVNCQVGIGAFLVTDDDALPVGWRLLLPRIWTEDPARRSRTRIPHDVDARGLEMCALELVRAMGERSRLGEVPFVADLSSHCPGTSLIRGLSRNHRDFLVGVPARFPVVPDRHLRARPCDSAAPLATPAADLFEAARDQHLVGSHTIRDSGGRPLTFRTALVRLPGPAADPAAARTYRLIAGPARGTGPQPLWLTNMVSRRLDDVLRLTRLRTRSTQTLDRLEQDYGMADFEGRSYPGWHHHMALMSAAYMHARLGADAPALVRAS</sequence>
<dbReference type="InterPro" id="IPR038721">
    <property type="entry name" value="IS701-like_DDE_dom"/>
</dbReference>
<protein>
    <submittedName>
        <fullName evidence="2">Transposase</fullName>
    </submittedName>
</protein>
<dbReference type="RefSeq" id="WP_265546613.1">
    <property type="nucleotide sequence ID" value="NZ_CP098740.1"/>
</dbReference>
<dbReference type="EMBL" id="CP098740">
    <property type="protein sequence ID" value="UZK58080.1"/>
    <property type="molecule type" value="Genomic_DNA"/>
</dbReference>
<dbReference type="Proteomes" id="UP001164963">
    <property type="component" value="Chromosome"/>
</dbReference>
<feature type="domain" description="Transposase IS701-like DDE" evidence="1">
    <location>
        <begin position="21"/>
        <end position="239"/>
    </location>
</feature>
<evidence type="ECO:0000313" key="2">
    <source>
        <dbReference type="EMBL" id="UZK58080.1"/>
    </source>
</evidence>
<reference evidence="2" key="1">
    <citation type="journal article" date="2022" name="Front. Microbiol.">
        <title>Mirubactin C rescues the lethal effect of cell wall biosynthesis mutations in Bacillus subtilis.</title>
        <authorList>
            <person name="Kepplinger B."/>
            <person name="Wen X."/>
            <person name="Tyler A.R."/>
            <person name="Kim B.Y."/>
            <person name="Brown J."/>
            <person name="Banks P."/>
            <person name="Dashti Y."/>
            <person name="Mackenzie E.S."/>
            <person name="Wills C."/>
            <person name="Kawai Y."/>
            <person name="Waldron K.J."/>
            <person name="Allenby N.E.E."/>
            <person name="Wu L.J."/>
            <person name="Hall M.J."/>
            <person name="Errington J."/>
        </authorList>
    </citation>
    <scope>NUCLEOTIDE SEQUENCE</scope>
    <source>
        <strain evidence="2">MDA8-470</strain>
    </source>
</reference>
<accession>A0ABY6Q0E3</accession>
<dbReference type="PANTHER" id="PTHR33627:SF1">
    <property type="entry name" value="TRANSPOSASE"/>
    <property type="match status" value="1"/>
</dbReference>
<evidence type="ECO:0000259" key="1">
    <source>
        <dbReference type="Pfam" id="PF13546"/>
    </source>
</evidence>
<name>A0ABY6Q0E3_9ACTN</name>
<organism evidence="2 3">
    <name type="scientific">Streptomyces drozdowiczii</name>
    <dbReference type="NCBI Taxonomy" id="202862"/>
    <lineage>
        <taxon>Bacteria</taxon>
        <taxon>Bacillati</taxon>
        <taxon>Actinomycetota</taxon>
        <taxon>Actinomycetes</taxon>
        <taxon>Kitasatosporales</taxon>
        <taxon>Streptomycetaceae</taxon>
        <taxon>Streptomyces</taxon>
    </lineage>
</organism>
<evidence type="ECO:0000313" key="3">
    <source>
        <dbReference type="Proteomes" id="UP001164963"/>
    </source>
</evidence>